<evidence type="ECO:0000256" key="1">
    <source>
        <dbReference type="ARBA" id="ARBA00010048"/>
    </source>
</evidence>
<accession>A0A1D3D794</accession>
<sequence>MVSRIYAGFFDLSHAFDFAETREAFAFPPAQVIRLEDLVVPAKDGEHRSIPGAKFIVRDFLPRLLETPLWDLRVQLGFHIPIIFRALDAYWGGGDAFAIKRQPRCITVQRFVPSPFCAPLTRPFPMPGGLKEKVETFVGACNPMAVECLFKELLQKYRFMERSLLGQKDTLRAKTIAIKETMDAIKMLQTHRADVVVEYTLEEAEEVLSRSLKFATKYIEEAETDMEWLRTQITMTEVNIARVHNFAVLKRDQERAAACPGKKAQRNRKRVVSSSSTSNR</sequence>
<dbReference type="CDD" id="cd23156">
    <property type="entry name" value="Prefoldin_3"/>
    <property type="match status" value="1"/>
</dbReference>
<dbReference type="Proteomes" id="UP000095192">
    <property type="component" value="Unassembled WGS sequence"/>
</dbReference>
<keyword evidence="5" id="KW-1185">Reference proteome</keyword>
<evidence type="ECO:0000256" key="2">
    <source>
        <dbReference type="ARBA" id="ARBA00023186"/>
    </source>
</evidence>
<dbReference type="GO" id="GO:0007021">
    <property type="term" value="P:tubulin complex assembly"/>
    <property type="evidence" value="ECO:0007669"/>
    <property type="project" value="TreeGrafter"/>
</dbReference>
<keyword evidence="2" id="KW-0143">Chaperone</keyword>
<dbReference type="AlphaFoldDB" id="A0A1D3D794"/>
<dbReference type="InParanoid" id="A0A1D3D794"/>
<comment type="caution">
    <text evidence="4">The sequence shown here is derived from an EMBL/GenBank/DDBJ whole genome shotgun (WGS) entry which is preliminary data.</text>
</comment>
<comment type="similarity">
    <text evidence="1">Belongs to the prefoldin subunit alpha family.</text>
</comment>
<dbReference type="InterPro" id="IPR016655">
    <property type="entry name" value="PFD3"/>
</dbReference>
<evidence type="ECO:0000256" key="3">
    <source>
        <dbReference type="SAM" id="MobiDB-lite"/>
    </source>
</evidence>
<dbReference type="Pfam" id="PF02996">
    <property type="entry name" value="Prefoldin"/>
    <property type="match status" value="1"/>
</dbReference>
<proteinExistence type="inferred from homology"/>
<dbReference type="SUPFAM" id="SSF46579">
    <property type="entry name" value="Prefoldin"/>
    <property type="match status" value="1"/>
</dbReference>
<evidence type="ECO:0000313" key="4">
    <source>
        <dbReference type="EMBL" id="OEH79306.1"/>
    </source>
</evidence>
<organism evidence="4 5">
    <name type="scientific">Cyclospora cayetanensis</name>
    <dbReference type="NCBI Taxonomy" id="88456"/>
    <lineage>
        <taxon>Eukaryota</taxon>
        <taxon>Sar</taxon>
        <taxon>Alveolata</taxon>
        <taxon>Apicomplexa</taxon>
        <taxon>Conoidasida</taxon>
        <taxon>Coccidia</taxon>
        <taxon>Eucoccidiorida</taxon>
        <taxon>Eimeriorina</taxon>
        <taxon>Eimeriidae</taxon>
        <taxon>Cyclospora</taxon>
    </lineage>
</organism>
<reference evidence="4 5" key="1">
    <citation type="journal article" date="2016" name="BMC Genomics">
        <title>Comparative genomics reveals Cyclospora cayetanensis possesses coccidia-like metabolism and invasion components but unique surface antigens.</title>
        <authorList>
            <person name="Liu S."/>
            <person name="Wang L."/>
            <person name="Zheng H."/>
            <person name="Xu Z."/>
            <person name="Roellig D.M."/>
            <person name="Li N."/>
            <person name="Frace M.A."/>
            <person name="Tang K."/>
            <person name="Arrowood M.J."/>
            <person name="Moss D.M."/>
            <person name="Zhang L."/>
            <person name="Feng Y."/>
            <person name="Xiao L."/>
        </authorList>
    </citation>
    <scope>NUCLEOTIDE SEQUENCE [LARGE SCALE GENOMIC DNA]</scope>
    <source>
        <strain evidence="4 5">CHN_HEN01</strain>
    </source>
</reference>
<name>A0A1D3D794_9EIME</name>
<dbReference type="InterPro" id="IPR009053">
    <property type="entry name" value="Prefoldin"/>
</dbReference>
<dbReference type="EMBL" id="JROU02000430">
    <property type="protein sequence ID" value="OEH79306.1"/>
    <property type="molecule type" value="Genomic_DNA"/>
</dbReference>
<dbReference type="GO" id="GO:0006457">
    <property type="term" value="P:protein folding"/>
    <property type="evidence" value="ECO:0007669"/>
    <property type="project" value="InterPro"/>
</dbReference>
<dbReference type="GO" id="GO:0007017">
    <property type="term" value="P:microtubule-based process"/>
    <property type="evidence" value="ECO:0007669"/>
    <property type="project" value="TreeGrafter"/>
</dbReference>
<feature type="region of interest" description="Disordered" evidence="3">
    <location>
        <begin position="257"/>
        <end position="280"/>
    </location>
</feature>
<dbReference type="PANTHER" id="PTHR12409">
    <property type="entry name" value="PREFOLDIN SUBUNIT 3"/>
    <property type="match status" value="1"/>
</dbReference>
<dbReference type="VEuPathDB" id="ToxoDB:cyc_00341"/>
<dbReference type="VEuPathDB" id="ToxoDB:LOC34617534"/>
<dbReference type="GO" id="GO:0016272">
    <property type="term" value="C:prefoldin complex"/>
    <property type="evidence" value="ECO:0007669"/>
    <property type="project" value="InterPro"/>
</dbReference>
<dbReference type="PANTHER" id="PTHR12409:SF0">
    <property type="entry name" value="PREFOLDIN SUBUNIT 3"/>
    <property type="match status" value="1"/>
</dbReference>
<gene>
    <name evidence="4" type="ORF">cyc_00341</name>
</gene>
<dbReference type="GO" id="GO:0005737">
    <property type="term" value="C:cytoplasm"/>
    <property type="evidence" value="ECO:0007669"/>
    <property type="project" value="TreeGrafter"/>
</dbReference>
<protein>
    <submittedName>
        <fullName evidence="4">Prefoldin subunit</fullName>
    </submittedName>
</protein>
<dbReference type="Gene3D" id="1.10.287.370">
    <property type="match status" value="1"/>
</dbReference>
<evidence type="ECO:0000313" key="5">
    <source>
        <dbReference type="Proteomes" id="UP000095192"/>
    </source>
</evidence>
<dbReference type="InterPro" id="IPR004127">
    <property type="entry name" value="Prefoldin_subunit_alpha"/>
</dbReference>
<dbReference type="GO" id="GO:0015631">
    <property type="term" value="F:tubulin binding"/>
    <property type="evidence" value="ECO:0007669"/>
    <property type="project" value="TreeGrafter"/>
</dbReference>